<keyword evidence="1" id="KW-0732">Signal</keyword>
<proteinExistence type="predicted"/>
<accession>A0AAD7FIB7</accession>
<name>A0AAD7FIB7_9AGAR</name>
<feature type="chain" id="PRO_5042024321" evidence="1">
    <location>
        <begin position="22"/>
        <end position="219"/>
    </location>
</feature>
<protein>
    <submittedName>
        <fullName evidence="2">Uncharacterized protein</fullName>
    </submittedName>
</protein>
<keyword evidence="3" id="KW-1185">Reference proteome</keyword>
<evidence type="ECO:0000313" key="3">
    <source>
        <dbReference type="Proteomes" id="UP001221142"/>
    </source>
</evidence>
<organism evidence="2 3">
    <name type="scientific">Roridomyces roridus</name>
    <dbReference type="NCBI Taxonomy" id="1738132"/>
    <lineage>
        <taxon>Eukaryota</taxon>
        <taxon>Fungi</taxon>
        <taxon>Dikarya</taxon>
        <taxon>Basidiomycota</taxon>
        <taxon>Agaricomycotina</taxon>
        <taxon>Agaricomycetes</taxon>
        <taxon>Agaricomycetidae</taxon>
        <taxon>Agaricales</taxon>
        <taxon>Marasmiineae</taxon>
        <taxon>Mycenaceae</taxon>
        <taxon>Roridomyces</taxon>
    </lineage>
</organism>
<gene>
    <name evidence="2" type="ORF">FB45DRAFT_1094476</name>
</gene>
<feature type="signal peptide" evidence="1">
    <location>
        <begin position="1"/>
        <end position="21"/>
    </location>
</feature>
<evidence type="ECO:0000256" key="1">
    <source>
        <dbReference type="SAM" id="SignalP"/>
    </source>
</evidence>
<comment type="caution">
    <text evidence="2">The sequence shown here is derived from an EMBL/GenBank/DDBJ whole genome shotgun (WGS) entry which is preliminary data.</text>
</comment>
<dbReference type="AlphaFoldDB" id="A0AAD7FIB7"/>
<dbReference type="Proteomes" id="UP001221142">
    <property type="component" value="Unassembled WGS sequence"/>
</dbReference>
<evidence type="ECO:0000313" key="2">
    <source>
        <dbReference type="EMBL" id="KAJ7620345.1"/>
    </source>
</evidence>
<sequence>MKLSFTATFTALAALALPVTAQLTEQQIVNAINAVATMSSNANTALEPLSTATAGAQVAAYSEALAEAFTGIITAVNSTIPALLATPPFTEVAQNVHSTRQTTPGAAVVAALDNFVAIHQALLATVIGKHSPFAQFALTAPIAAVLRILEAVVDSFAFALIAVIPTQATVPQLSSRAAHTISSDQAALQTAIGNTITTYNEVCIPSPLYPIVLPVCASA</sequence>
<dbReference type="EMBL" id="JARKIF010000017">
    <property type="protein sequence ID" value="KAJ7620345.1"/>
    <property type="molecule type" value="Genomic_DNA"/>
</dbReference>
<reference evidence="2" key="1">
    <citation type="submission" date="2023-03" db="EMBL/GenBank/DDBJ databases">
        <title>Massive genome expansion in bonnet fungi (Mycena s.s.) driven by repeated elements and novel gene families across ecological guilds.</title>
        <authorList>
            <consortium name="Lawrence Berkeley National Laboratory"/>
            <person name="Harder C.B."/>
            <person name="Miyauchi S."/>
            <person name="Viragh M."/>
            <person name="Kuo A."/>
            <person name="Thoen E."/>
            <person name="Andreopoulos B."/>
            <person name="Lu D."/>
            <person name="Skrede I."/>
            <person name="Drula E."/>
            <person name="Henrissat B."/>
            <person name="Morin E."/>
            <person name="Kohler A."/>
            <person name="Barry K."/>
            <person name="LaButti K."/>
            <person name="Morin E."/>
            <person name="Salamov A."/>
            <person name="Lipzen A."/>
            <person name="Mereny Z."/>
            <person name="Hegedus B."/>
            <person name="Baldrian P."/>
            <person name="Stursova M."/>
            <person name="Weitz H."/>
            <person name="Taylor A."/>
            <person name="Grigoriev I.V."/>
            <person name="Nagy L.G."/>
            <person name="Martin F."/>
            <person name="Kauserud H."/>
        </authorList>
    </citation>
    <scope>NUCLEOTIDE SEQUENCE</scope>
    <source>
        <strain evidence="2">9284</strain>
    </source>
</reference>